<name>A0A1V3G4B3_9BACL</name>
<keyword evidence="7 8" id="KW-0501">Molybdenum cofactor biosynthesis</keyword>
<evidence type="ECO:0000256" key="4">
    <source>
        <dbReference type="ARBA" id="ARBA00022741"/>
    </source>
</evidence>
<comment type="catalytic activity">
    <reaction evidence="8">
        <text>Mo-molybdopterin + GTP + H(+) = Mo-molybdopterin guanine dinucleotide + diphosphate</text>
        <dbReference type="Rhea" id="RHEA:34243"/>
        <dbReference type="ChEBI" id="CHEBI:15378"/>
        <dbReference type="ChEBI" id="CHEBI:33019"/>
        <dbReference type="ChEBI" id="CHEBI:37565"/>
        <dbReference type="ChEBI" id="CHEBI:71302"/>
        <dbReference type="ChEBI" id="CHEBI:71310"/>
        <dbReference type="EC" id="2.7.7.77"/>
    </reaction>
</comment>
<comment type="domain">
    <text evidence="8">The N-terminal domain determines nucleotide recognition and specific binding, while the C-terminal domain determines the specific binding to the target protein.</text>
</comment>
<dbReference type="Pfam" id="PF12804">
    <property type="entry name" value="NTP_transf_3"/>
    <property type="match status" value="1"/>
</dbReference>
<comment type="caution">
    <text evidence="10">The sequence shown here is derived from an EMBL/GenBank/DDBJ whole genome shotgun (WGS) entry which is preliminary data.</text>
</comment>
<comment type="caution">
    <text evidence="8">Lacks conserved residue(s) required for the propagation of feature annotation.</text>
</comment>
<evidence type="ECO:0000259" key="9">
    <source>
        <dbReference type="Pfam" id="PF12804"/>
    </source>
</evidence>
<feature type="binding site" evidence="8">
    <location>
        <position position="74"/>
    </location>
    <ligand>
        <name>GTP</name>
        <dbReference type="ChEBI" id="CHEBI:37565"/>
    </ligand>
</feature>
<organism evidence="10 11">
    <name type="scientific">Fictibacillus arsenicus</name>
    <dbReference type="NCBI Taxonomy" id="255247"/>
    <lineage>
        <taxon>Bacteria</taxon>
        <taxon>Bacillati</taxon>
        <taxon>Bacillota</taxon>
        <taxon>Bacilli</taxon>
        <taxon>Bacillales</taxon>
        <taxon>Fictibacillaceae</taxon>
        <taxon>Fictibacillus</taxon>
    </lineage>
</organism>
<dbReference type="InterPro" id="IPR025877">
    <property type="entry name" value="MobA-like_NTP_Trfase"/>
</dbReference>
<dbReference type="EC" id="2.7.7.77" evidence="8"/>
<feature type="binding site" evidence="8">
    <location>
        <begin position="12"/>
        <end position="14"/>
    </location>
    <ligand>
        <name>GTP</name>
        <dbReference type="ChEBI" id="CHEBI:37565"/>
    </ligand>
</feature>
<dbReference type="GO" id="GO:0046872">
    <property type="term" value="F:metal ion binding"/>
    <property type="evidence" value="ECO:0007669"/>
    <property type="project" value="UniProtKB-KW"/>
</dbReference>
<keyword evidence="2 8" id="KW-0808">Transferase</keyword>
<evidence type="ECO:0000256" key="3">
    <source>
        <dbReference type="ARBA" id="ARBA00022723"/>
    </source>
</evidence>
<dbReference type="GO" id="GO:0061603">
    <property type="term" value="F:molybdenum cofactor guanylyltransferase activity"/>
    <property type="evidence" value="ECO:0007669"/>
    <property type="project" value="UniProtKB-EC"/>
</dbReference>
<dbReference type="GO" id="GO:0005525">
    <property type="term" value="F:GTP binding"/>
    <property type="evidence" value="ECO:0007669"/>
    <property type="project" value="UniProtKB-UniRule"/>
</dbReference>
<keyword evidence="5 8" id="KW-0460">Magnesium</keyword>
<comment type="cofactor">
    <cofactor evidence="8">
        <name>Mg(2+)</name>
        <dbReference type="ChEBI" id="CHEBI:18420"/>
    </cofactor>
</comment>
<feature type="binding site" evidence="8">
    <location>
        <position position="24"/>
    </location>
    <ligand>
        <name>GTP</name>
        <dbReference type="ChEBI" id="CHEBI:37565"/>
    </ligand>
</feature>
<dbReference type="GO" id="GO:0006777">
    <property type="term" value="P:Mo-molybdopterin cofactor biosynthetic process"/>
    <property type="evidence" value="ECO:0007669"/>
    <property type="project" value="UniProtKB-KW"/>
</dbReference>
<evidence type="ECO:0000256" key="5">
    <source>
        <dbReference type="ARBA" id="ARBA00022842"/>
    </source>
</evidence>
<evidence type="ECO:0000313" key="11">
    <source>
        <dbReference type="Proteomes" id="UP000188597"/>
    </source>
</evidence>
<dbReference type="PANTHER" id="PTHR19136:SF81">
    <property type="entry name" value="MOLYBDENUM COFACTOR GUANYLYLTRANSFERASE"/>
    <property type="match status" value="1"/>
</dbReference>
<dbReference type="Proteomes" id="UP000188597">
    <property type="component" value="Unassembled WGS sequence"/>
</dbReference>
<comment type="function">
    <text evidence="8">Transfers a GMP moiety from GTP to Mo-molybdopterin (Mo-MPT) cofactor (Moco or molybdenum cofactor) to form Mo-molybdopterin guanine dinucleotide (Mo-MGD) cofactor.</text>
</comment>
<reference evidence="10 11" key="1">
    <citation type="submission" date="2016-11" db="EMBL/GenBank/DDBJ databases">
        <authorList>
            <person name="Jaros S."/>
            <person name="Januszkiewicz K."/>
            <person name="Wedrychowicz H."/>
        </authorList>
    </citation>
    <scope>NUCLEOTIDE SEQUENCE [LARGE SCALE GENOMIC DNA]</scope>
    <source>
        <strain evidence="10 11">Con a/3</strain>
    </source>
</reference>
<feature type="binding site" evidence="8">
    <location>
        <position position="105"/>
    </location>
    <ligand>
        <name>Mg(2+)</name>
        <dbReference type="ChEBI" id="CHEBI:18420"/>
    </ligand>
</feature>
<dbReference type="InterPro" id="IPR029044">
    <property type="entry name" value="Nucleotide-diphossugar_trans"/>
</dbReference>
<dbReference type="RefSeq" id="WP_077365369.1">
    <property type="nucleotide sequence ID" value="NZ_MQMF01000005.1"/>
</dbReference>
<evidence type="ECO:0000256" key="6">
    <source>
        <dbReference type="ARBA" id="ARBA00023134"/>
    </source>
</evidence>
<comment type="similarity">
    <text evidence="8">Belongs to the MobA family.</text>
</comment>
<feature type="domain" description="MobA-like NTP transferase" evidence="9">
    <location>
        <begin position="9"/>
        <end position="162"/>
    </location>
</feature>
<evidence type="ECO:0000313" key="10">
    <source>
        <dbReference type="EMBL" id="OOE09890.1"/>
    </source>
</evidence>
<dbReference type="PANTHER" id="PTHR19136">
    <property type="entry name" value="MOLYBDENUM COFACTOR GUANYLYLTRANSFERASE"/>
    <property type="match status" value="1"/>
</dbReference>
<evidence type="ECO:0000256" key="2">
    <source>
        <dbReference type="ARBA" id="ARBA00022679"/>
    </source>
</evidence>
<dbReference type="CDD" id="cd02503">
    <property type="entry name" value="MobA"/>
    <property type="match status" value="1"/>
</dbReference>
<accession>A0A1V3G4B3</accession>
<dbReference type="OrthoDB" id="9788394at2"/>
<evidence type="ECO:0000256" key="8">
    <source>
        <dbReference type="HAMAP-Rule" id="MF_00316"/>
    </source>
</evidence>
<keyword evidence="3 8" id="KW-0479">Metal-binding</keyword>
<keyword evidence="4 8" id="KW-0547">Nucleotide-binding</keyword>
<evidence type="ECO:0000256" key="1">
    <source>
        <dbReference type="ARBA" id="ARBA00022490"/>
    </source>
</evidence>
<protein>
    <recommendedName>
        <fullName evidence="8">Probable molybdenum cofactor guanylyltransferase</fullName>
        <shortName evidence="8">MoCo guanylyltransferase</shortName>
        <ecNumber evidence="8">2.7.7.77</ecNumber>
    </recommendedName>
    <alternativeName>
        <fullName evidence="8">GTP:molybdopterin guanylyltransferase</fullName>
    </alternativeName>
    <alternativeName>
        <fullName evidence="8">Mo-MPT guanylyltransferase</fullName>
    </alternativeName>
    <alternativeName>
        <fullName evidence="8">Molybdopterin guanylyltransferase</fullName>
    </alternativeName>
    <alternativeName>
        <fullName evidence="8">Molybdopterin-guanine dinucleotide synthase</fullName>
        <shortName evidence="8">MGD synthase</shortName>
    </alternativeName>
</protein>
<gene>
    <name evidence="8" type="primary">mobA</name>
    <name evidence="10" type="ORF">UN64_17845</name>
</gene>
<keyword evidence="6 8" id="KW-0342">GTP-binding</keyword>
<comment type="subcellular location">
    <subcellularLocation>
        <location evidence="8">Cytoplasm</location>
    </subcellularLocation>
</comment>
<evidence type="ECO:0000256" key="7">
    <source>
        <dbReference type="ARBA" id="ARBA00023150"/>
    </source>
</evidence>
<dbReference type="HAMAP" id="MF_00316">
    <property type="entry name" value="MobA"/>
    <property type="match status" value="1"/>
</dbReference>
<sequence>MDSQVICAGIVLAGGESRRFGSPKAIAMWNNKTFIEYSIESLTPHADKILVITREELLTTLTKDSSKFIRIFEDVPRYKGKGPLAGIYTGMISQKADYYLVTPCDMPLMSSSMYQKWLTAAQEGEYDCVIPVLNGKIYPLNGVYKKTCLPDIDFCLQEHNYKVLKLLQRKNTKYIEVEEEEEHYFKNVNTPNELIGIIEGGRQ</sequence>
<dbReference type="AlphaFoldDB" id="A0A1V3G4B3"/>
<proteinExistence type="inferred from homology"/>
<dbReference type="EMBL" id="MQMF01000005">
    <property type="protein sequence ID" value="OOE09890.1"/>
    <property type="molecule type" value="Genomic_DNA"/>
</dbReference>
<feature type="binding site" evidence="8">
    <location>
        <position position="105"/>
    </location>
    <ligand>
        <name>GTP</name>
        <dbReference type="ChEBI" id="CHEBI:37565"/>
    </ligand>
</feature>
<dbReference type="GO" id="GO:0005737">
    <property type="term" value="C:cytoplasm"/>
    <property type="evidence" value="ECO:0007669"/>
    <property type="project" value="UniProtKB-SubCell"/>
</dbReference>
<dbReference type="InterPro" id="IPR013482">
    <property type="entry name" value="Molybde_CF_guanTrfase"/>
</dbReference>
<keyword evidence="1 8" id="KW-0963">Cytoplasm</keyword>
<dbReference type="Gene3D" id="3.90.550.10">
    <property type="entry name" value="Spore Coat Polysaccharide Biosynthesis Protein SpsA, Chain A"/>
    <property type="match status" value="1"/>
</dbReference>
<dbReference type="SUPFAM" id="SSF53448">
    <property type="entry name" value="Nucleotide-diphospho-sugar transferases"/>
    <property type="match status" value="1"/>
</dbReference>